<gene>
    <name evidence="1" type="ORF">MENT_LOCUS26909</name>
</gene>
<protein>
    <submittedName>
        <fullName evidence="1">Uncharacterized protein</fullName>
    </submittedName>
</protein>
<organism evidence="1 2">
    <name type="scientific">Meloidogyne enterolobii</name>
    <name type="common">Root-knot nematode worm</name>
    <name type="synonym">Meloidogyne mayaguensis</name>
    <dbReference type="NCBI Taxonomy" id="390850"/>
    <lineage>
        <taxon>Eukaryota</taxon>
        <taxon>Metazoa</taxon>
        <taxon>Ecdysozoa</taxon>
        <taxon>Nematoda</taxon>
        <taxon>Chromadorea</taxon>
        <taxon>Rhabditida</taxon>
        <taxon>Tylenchina</taxon>
        <taxon>Tylenchomorpha</taxon>
        <taxon>Tylenchoidea</taxon>
        <taxon>Meloidogynidae</taxon>
        <taxon>Meloidogyninae</taxon>
        <taxon>Meloidogyne</taxon>
    </lineage>
</organism>
<comment type="caution">
    <text evidence="1">The sequence shown here is derived from an EMBL/GenBank/DDBJ whole genome shotgun (WGS) entry which is preliminary data.</text>
</comment>
<proteinExistence type="predicted"/>
<sequence length="45" mass="5382">MEERQNIKENKTSKNKHSLIRGPITFPLTIDNFERICVKTNFENF</sequence>
<name>A0A6V7VLC9_MELEN</name>
<dbReference type="Proteomes" id="UP000580250">
    <property type="component" value="Unassembled WGS sequence"/>
</dbReference>
<reference evidence="1 2" key="1">
    <citation type="submission" date="2020-08" db="EMBL/GenBank/DDBJ databases">
        <authorList>
            <person name="Koutsovoulos G."/>
            <person name="Danchin GJ E."/>
        </authorList>
    </citation>
    <scope>NUCLEOTIDE SEQUENCE [LARGE SCALE GENOMIC DNA]</scope>
</reference>
<evidence type="ECO:0000313" key="1">
    <source>
        <dbReference type="EMBL" id="CAD2175198.1"/>
    </source>
</evidence>
<evidence type="ECO:0000313" key="2">
    <source>
        <dbReference type="Proteomes" id="UP000580250"/>
    </source>
</evidence>
<accession>A0A6V7VLC9</accession>
<dbReference type="EMBL" id="CAJEWN010000249">
    <property type="protein sequence ID" value="CAD2175198.1"/>
    <property type="molecule type" value="Genomic_DNA"/>
</dbReference>
<dbReference type="AlphaFoldDB" id="A0A6V7VLC9"/>